<dbReference type="KEGG" id="fgi:OP10G_3764"/>
<dbReference type="EMBL" id="CP007139">
    <property type="protein sequence ID" value="AIE87132.1"/>
    <property type="molecule type" value="Genomic_DNA"/>
</dbReference>
<dbReference type="InterPro" id="IPR045584">
    <property type="entry name" value="Pilin-like"/>
</dbReference>
<dbReference type="Pfam" id="PF07963">
    <property type="entry name" value="N_methyl"/>
    <property type="match status" value="1"/>
</dbReference>
<organism evidence="1 2">
    <name type="scientific">Fimbriimonas ginsengisoli Gsoil 348</name>
    <dbReference type="NCBI Taxonomy" id="661478"/>
    <lineage>
        <taxon>Bacteria</taxon>
        <taxon>Bacillati</taxon>
        <taxon>Armatimonadota</taxon>
        <taxon>Fimbriimonadia</taxon>
        <taxon>Fimbriimonadales</taxon>
        <taxon>Fimbriimonadaceae</taxon>
        <taxon>Fimbriimonas</taxon>
    </lineage>
</organism>
<sequence>MANSRRAFTLIELLVVIAIIAILAAILFPVFAQAKAAAKKTSCLSNMKQLSLGNYMYAGDSDDIYPSSGEGLRTDDFTACHIVINGVSGVAWCPGDNRALGFIDPAEIQNWGAEIYPYTKSLPIYVCPSAAKVSNNIFGALSTPGAGNASYAFNGNASKASTTTISNTANFIVFQGADSTSRDAYVQPTPLPTLNICNGIDLSWMGATHGKGDNYGFGDGHAKFVNRTGVTWAMMGVSSDVHRFANGSEVGIVSNKTSLTDPSLNQNNWESYGTCDVSALP</sequence>
<evidence type="ECO:0000313" key="1">
    <source>
        <dbReference type="EMBL" id="AIE87132.1"/>
    </source>
</evidence>
<evidence type="ECO:0000313" key="2">
    <source>
        <dbReference type="Proteomes" id="UP000027982"/>
    </source>
</evidence>
<dbReference type="RefSeq" id="WP_025228946.1">
    <property type="nucleotide sequence ID" value="NZ_CP007139.1"/>
</dbReference>
<evidence type="ECO:0008006" key="3">
    <source>
        <dbReference type="Google" id="ProtNLM"/>
    </source>
</evidence>
<dbReference type="PANTHER" id="PTHR30093:SF2">
    <property type="entry name" value="TYPE II SECRETION SYSTEM PROTEIN H"/>
    <property type="match status" value="1"/>
</dbReference>
<gene>
    <name evidence="1" type="ORF">OP10G_3764</name>
</gene>
<dbReference type="InterPro" id="IPR012902">
    <property type="entry name" value="N_methyl_site"/>
</dbReference>
<dbReference type="AlphaFoldDB" id="A0A068NUW0"/>
<reference evidence="1 2" key="1">
    <citation type="journal article" date="2014" name="PLoS ONE">
        <title>The first complete genome sequence of the class fimbriimonadia in the phylum armatimonadetes.</title>
        <authorList>
            <person name="Hu Z.Y."/>
            <person name="Wang Y.Z."/>
            <person name="Im W.T."/>
            <person name="Wang S.Y."/>
            <person name="Zhao G.P."/>
            <person name="Zheng H.J."/>
            <person name="Quan Z.X."/>
        </authorList>
    </citation>
    <scope>NUCLEOTIDE SEQUENCE [LARGE SCALE GENOMIC DNA]</scope>
    <source>
        <strain evidence="1">Gsoil 348</strain>
    </source>
</reference>
<dbReference type="NCBIfam" id="TIGR02532">
    <property type="entry name" value="IV_pilin_GFxxxE"/>
    <property type="match status" value="1"/>
</dbReference>
<dbReference type="OrthoDB" id="191764at2"/>
<keyword evidence="2" id="KW-1185">Reference proteome</keyword>
<dbReference type="eggNOG" id="COG2165">
    <property type="taxonomic scope" value="Bacteria"/>
</dbReference>
<dbReference type="Gene3D" id="3.30.700.10">
    <property type="entry name" value="Glycoprotein, Type 4 Pilin"/>
    <property type="match status" value="1"/>
</dbReference>
<accession>A0A068NUW0</accession>
<dbReference type="Proteomes" id="UP000027982">
    <property type="component" value="Chromosome"/>
</dbReference>
<dbReference type="SUPFAM" id="SSF54523">
    <property type="entry name" value="Pili subunits"/>
    <property type="match status" value="1"/>
</dbReference>
<dbReference type="STRING" id="661478.OP10G_3764"/>
<name>A0A068NUW0_FIMGI</name>
<protein>
    <recommendedName>
        <fullName evidence="3">Prepilin-type N-terminal cleavage/methylation domain-containing protein</fullName>
    </recommendedName>
</protein>
<proteinExistence type="predicted"/>
<dbReference type="PANTHER" id="PTHR30093">
    <property type="entry name" value="GENERAL SECRETION PATHWAY PROTEIN G"/>
    <property type="match status" value="1"/>
</dbReference>
<dbReference type="HOGENOM" id="CLU_041661_1_1_0"/>